<organism evidence="8 9">
    <name type="scientific">Panicum virgatum</name>
    <name type="common">Blackwell switchgrass</name>
    <dbReference type="NCBI Taxonomy" id="38727"/>
    <lineage>
        <taxon>Eukaryota</taxon>
        <taxon>Viridiplantae</taxon>
        <taxon>Streptophyta</taxon>
        <taxon>Embryophyta</taxon>
        <taxon>Tracheophyta</taxon>
        <taxon>Spermatophyta</taxon>
        <taxon>Magnoliopsida</taxon>
        <taxon>Liliopsida</taxon>
        <taxon>Poales</taxon>
        <taxon>Poaceae</taxon>
        <taxon>PACMAD clade</taxon>
        <taxon>Panicoideae</taxon>
        <taxon>Panicodae</taxon>
        <taxon>Paniceae</taxon>
        <taxon>Panicinae</taxon>
        <taxon>Panicum</taxon>
        <taxon>Panicum sect. Hiantes</taxon>
    </lineage>
</organism>
<proteinExistence type="inferred from homology"/>
<feature type="transmembrane region" description="Helical" evidence="6">
    <location>
        <begin position="357"/>
        <end position="379"/>
    </location>
</feature>
<comment type="subcellular location">
    <subcellularLocation>
        <location evidence="1">Membrane</location>
        <topology evidence="1">Multi-pass membrane protein</topology>
    </subcellularLocation>
</comment>
<protein>
    <recommendedName>
        <fullName evidence="6">Protein DETOXIFICATION</fullName>
    </recommendedName>
    <alternativeName>
        <fullName evidence="6">Multidrug and toxic compound extrusion protein</fullName>
    </alternativeName>
</protein>
<dbReference type="InterPro" id="IPR045069">
    <property type="entry name" value="MATE_euk"/>
</dbReference>
<dbReference type="PANTHER" id="PTHR11206">
    <property type="entry name" value="MULTIDRUG RESISTANCE PROTEIN"/>
    <property type="match status" value="1"/>
</dbReference>
<dbReference type="Proteomes" id="UP000823388">
    <property type="component" value="Chromosome 1N"/>
</dbReference>
<evidence type="ECO:0000256" key="3">
    <source>
        <dbReference type="ARBA" id="ARBA00022692"/>
    </source>
</evidence>
<evidence type="ECO:0000256" key="2">
    <source>
        <dbReference type="ARBA" id="ARBA00010199"/>
    </source>
</evidence>
<dbReference type="Pfam" id="PF01554">
    <property type="entry name" value="MatE"/>
    <property type="match status" value="2"/>
</dbReference>
<feature type="transmembrane region" description="Helical" evidence="6">
    <location>
        <begin position="275"/>
        <end position="295"/>
    </location>
</feature>
<feature type="transmembrane region" description="Helical" evidence="6">
    <location>
        <begin position="96"/>
        <end position="117"/>
    </location>
</feature>
<feature type="transmembrane region" description="Helical" evidence="6">
    <location>
        <begin position="53"/>
        <end position="76"/>
    </location>
</feature>
<comment type="similarity">
    <text evidence="2 6">Belongs to the multi antimicrobial extrusion (MATE) (TC 2.A.66.1) family.</text>
</comment>
<dbReference type="GO" id="GO:0016020">
    <property type="term" value="C:membrane"/>
    <property type="evidence" value="ECO:0007669"/>
    <property type="project" value="UniProtKB-SubCell"/>
</dbReference>
<dbReference type="CDD" id="cd13132">
    <property type="entry name" value="MATE_eukaryotic"/>
    <property type="match status" value="1"/>
</dbReference>
<dbReference type="AlphaFoldDB" id="A0A8T0XB14"/>
<feature type="transmembrane region" description="Helical" evidence="6">
    <location>
        <begin position="386"/>
        <end position="410"/>
    </location>
</feature>
<evidence type="ECO:0000256" key="1">
    <source>
        <dbReference type="ARBA" id="ARBA00004141"/>
    </source>
</evidence>
<dbReference type="InterPro" id="IPR002528">
    <property type="entry name" value="MATE_fam"/>
</dbReference>
<evidence type="ECO:0000256" key="5">
    <source>
        <dbReference type="ARBA" id="ARBA00023136"/>
    </source>
</evidence>
<dbReference type="EMBL" id="CM029038">
    <property type="protein sequence ID" value="KAG2655056.1"/>
    <property type="molecule type" value="Genomic_DNA"/>
</dbReference>
<evidence type="ECO:0000313" key="9">
    <source>
        <dbReference type="Proteomes" id="UP000823388"/>
    </source>
</evidence>
<name>A0A8T0XB14_PANVG</name>
<dbReference type="GO" id="GO:0042910">
    <property type="term" value="F:xenobiotic transmembrane transporter activity"/>
    <property type="evidence" value="ECO:0007669"/>
    <property type="project" value="InterPro"/>
</dbReference>
<feature type="transmembrane region" description="Helical" evidence="6">
    <location>
        <begin position="238"/>
        <end position="263"/>
    </location>
</feature>
<keyword evidence="3 6" id="KW-0812">Transmembrane</keyword>
<evidence type="ECO:0000256" key="7">
    <source>
        <dbReference type="SAM" id="MobiDB-lite"/>
    </source>
</evidence>
<reference evidence="8" key="1">
    <citation type="submission" date="2020-05" db="EMBL/GenBank/DDBJ databases">
        <title>WGS assembly of Panicum virgatum.</title>
        <authorList>
            <person name="Lovell J.T."/>
            <person name="Jenkins J."/>
            <person name="Shu S."/>
            <person name="Juenger T.E."/>
            <person name="Schmutz J."/>
        </authorList>
    </citation>
    <scope>NUCLEOTIDE SEQUENCE</scope>
    <source>
        <strain evidence="8">AP13</strain>
    </source>
</reference>
<accession>A0A8T0XB14</accession>
<feature type="transmembrane region" description="Helical" evidence="6">
    <location>
        <begin position="167"/>
        <end position="192"/>
    </location>
</feature>
<feature type="region of interest" description="Disordered" evidence="7">
    <location>
        <begin position="455"/>
        <end position="485"/>
    </location>
</feature>
<sequence>MIEWRPCVATSTGNRALKPAPQIILCAAQLALSMPAACPATTYAALRRRRRRSAAALGLSVVSNFSFGFLLGMASALETLCGQAYGAGQVAALGLYMQRSCAVLAASALLLAPLYAVAGPLLRALGKDAAVADAAGDFTLRLLPQMFSLAVAFPTQKFLQAQGRVAALAWISLAALAAHVAMLALLVGVLGWGLRGAAAAYEVTSWGIAVAQLLYVTRRCRGHGWEGLSWEALHLRGLWAFAKLSLASAVMLCLEVWYMMVLVVLTGRLDDAEMAVGSVSIWCEAMVFIGLNAAISVRLSNELGSGRPRAAKQAVAAVVAQSLAMGLVAMAVVLAYRNSFAALFTGDRGMQAAVGKVAYLLAVTMVLNSVQPVISGVAIGGGWQALVAYINLGCYYTLGLPLGFCLGYLLRLGAQGIWAGMLCGTALQTLILLALIWNTDWEAEAAQAKERISAWGGGGSEEEQQQQQGGLGTGTAGNLKEAFRV</sequence>
<feature type="transmembrane region" description="Helical" evidence="6">
    <location>
        <begin position="315"/>
        <end position="337"/>
    </location>
</feature>
<comment type="caution">
    <text evidence="8">The sequence shown here is derived from an EMBL/GenBank/DDBJ whole genome shotgun (WGS) entry which is preliminary data.</text>
</comment>
<gene>
    <name evidence="8" type="ORF">PVAP13_1NG553500</name>
</gene>
<dbReference type="GO" id="GO:1990961">
    <property type="term" value="P:xenobiotic detoxification by transmembrane export across the plasma membrane"/>
    <property type="evidence" value="ECO:0007669"/>
    <property type="project" value="InterPro"/>
</dbReference>
<keyword evidence="5 6" id="KW-0472">Membrane</keyword>
<keyword evidence="9" id="KW-1185">Reference proteome</keyword>
<evidence type="ECO:0000313" key="8">
    <source>
        <dbReference type="EMBL" id="KAG2655056.1"/>
    </source>
</evidence>
<evidence type="ECO:0000256" key="6">
    <source>
        <dbReference type="RuleBase" id="RU004914"/>
    </source>
</evidence>
<dbReference type="NCBIfam" id="TIGR00797">
    <property type="entry name" value="matE"/>
    <property type="match status" value="1"/>
</dbReference>
<evidence type="ECO:0000256" key="4">
    <source>
        <dbReference type="ARBA" id="ARBA00022989"/>
    </source>
</evidence>
<feature type="transmembrane region" description="Helical" evidence="6">
    <location>
        <begin position="198"/>
        <end position="217"/>
    </location>
</feature>
<keyword evidence="4 6" id="KW-1133">Transmembrane helix</keyword>
<feature type="transmembrane region" description="Helical" evidence="6">
    <location>
        <begin position="416"/>
        <end position="437"/>
    </location>
</feature>
<dbReference type="GO" id="GO:0015297">
    <property type="term" value="F:antiporter activity"/>
    <property type="evidence" value="ECO:0007669"/>
    <property type="project" value="InterPro"/>
</dbReference>